<evidence type="ECO:0000313" key="1">
    <source>
        <dbReference type="EMBL" id="SUZ47954.1"/>
    </source>
</evidence>
<gene>
    <name evidence="1" type="ORF">METZ01_LOCUS808</name>
</gene>
<accession>A0A381N1N1</accession>
<dbReference type="AlphaFoldDB" id="A0A381N1N1"/>
<protein>
    <submittedName>
        <fullName evidence="1">Uncharacterized protein</fullName>
    </submittedName>
</protein>
<sequence>MNFKNLTFIGLLFLAFQNYKTRNTLNELKAKIEYSHFELNEIKKEAVEANKYAKSANTIAFQIQSSIIKENK</sequence>
<organism evidence="1">
    <name type="scientific">marine metagenome</name>
    <dbReference type="NCBI Taxonomy" id="408172"/>
    <lineage>
        <taxon>unclassified sequences</taxon>
        <taxon>metagenomes</taxon>
        <taxon>ecological metagenomes</taxon>
    </lineage>
</organism>
<reference evidence="1" key="1">
    <citation type="submission" date="2018-05" db="EMBL/GenBank/DDBJ databases">
        <authorList>
            <person name="Lanie J.A."/>
            <person name="Ng W.-L."/>
            <person name="Kazmierczak K.M."/>
            <person name="Andrzejewski T.M."/>
            <person name="Davidsen T.M."/>
            <person name="Wayne K.J."/>
            <person name="Tettelin H."/>
            <person name="Glass J.I."/>
            <person name="Rusch D."/>
            <person name="Podicherti R."/>
            <person name="Tsui H.-C.T."/>
            <person name="Winkler M.E."/>
        </authorList>
    </citation>
    <scope>NUCLEOTIDE SEQUENCE</scope>
</reference>
<dbReference type="EMBL" id="UINC01000044">
    <property type="protein sequence ID" value="SUZ47954.1"/>
    <property type="molecule type" value="Genomic_DNA"/>
</dbReference>
<proteinExistence type="predicted"/>
<name>A0A381N1N1_9ZZZZ</name>